<dbReference type="Gene3D" id="3.90.400.10">
    <property type="entry name" value="Oligo-1,6-glucosidase, Domain 2"/>
    <property type="match status" value="1"/>
</dbReference>
<feature type="domain" description="Glycosyl hydrolase family 13 catalytic" evidence="3">
    <location>
        <begin position="12"/>
        <end position="371"/>
    </location>
</feature>
<dbReference type="RefSeq" id="WP_146920894.1">
    <property type="nucleotide sequence ID" value="NZ_CP042430.1"/>
</dbReference>
<dbReference type="InterPro" id="IPR017853">
    <property type="entry name" value="GH"/>
</dbReference>
<dbReference type="AlphaFoldDB" id="A0A5B8U705"/>
<dbReference type="Proteomes" id="UP000321805">
    <property type="component" value="Chromosome"/>
</dbReference>
<gene>
    <name evidence="4" type="ORF">FSW04_15695</name>
</gene>
<dbReference type="PANTHER" id="PTHR10357">
    <property type="entry name" value="ALPHA-AMYLASE FAMILY MEMBER"/>
    <property type="match status" value="1"/>
</dbReference>
<evidence type="ECO:0000256" key="1">
    <source>
        <dbReference type="ARBA" id="ARBA00008061"/>
    </source>
</evidence>
<feature type="region of interest" description="Disordered" evidence="2">
    <location>
        <begin position="196"/>
        <end position="218"/>
    </location>
</feature>
<proteinExistence type="inferred from homology"/>
<dbReference type="SUPFAM" id="SSF51445">
    <property type="entry name" value="(Trans)glycosidases"/>
    <property type="match status" value="1"/>
</dbReference>
<dbReference type="InterPro" id="IPR045857">
    <property type="entry name" value="O16G_dom_2"/>
</dbReference>
<evidence type="ECO:0000313" key="4">
    <source>
        <dbReference type="EMBL" id="QEC48874.1"/>
    </source>
</evidence>
<dbReference type="OrthoDB" id="9043248at2"/>
<dbReference type="GO" id="GO:0004556">
    <property type="term" value="F:alpha-amylase activity"/>
    <property type="evidence" value="ECO:0007669"/>
    <property type="project" value="TreeGrafter"/>
</dbReference>
<feature type="region of interest" description="Disordered" evidence="2">
    <location>
        <begin position="348"/>
        <end position="377"/>
    </location>
</feature>
<comment type="similarity">
    <text evidence="1">Belongs to the glycosyl hydrolase 13 family.</text>
</comment>
<reference evidence="4 5" key="1">
    <citation type="journal article" date="2018" name="J. Microbiol.">
        <title>Baekduia soli gen. nov., sp. nov., a novel bacterium isolated from the soil of Baekdu Mountain and proposal of a novel family name, Baekduiaceae fam. nov.</title>
        <authorList>
            <person name="An D.S."/>
            <person name="Siddiqi M.Z."/>
            <person name="Kim K.H."/>
            <person name="Yu H.S."/>
            <person name="Im W.T."/>
        </authorList>
    </citation>
    <scope>NUCLEOTIDE SEQUENCE [LARGE SCALE GENOMIC DNA]</scope>
    <source>
        <strain evidence="4 5">BR7-21</strain>
    </source>
</reference>
<evidence type="ECO:0000313" key="5">
    <source>
        <dbReference type="Proteomes" id="UP000321805"/>
    </source>
</evidence>
<dbReference type="Pfam" id="PF00128">
    <property type="entry name" value="Alpha-amylase"/>
    <property type="match status" value="1"/>
</dbReference>
<organism evidence="4 5">
    <name type="scientific">Baekduia soli</name>
    <dbReference type="NCBI Taxonomy" id="496014"/>
    <lineage>
        <taxon>Bacteria</taxon>
        <taxon>Bacillati</taxon>
        <taxon>Actinomycetota</taxon>
        <taxon>Thermoleophilia</taxon>
        <taxon>Solirubrobacterales</taxon>
        <taxon>Baekduiaceae</taxon>
        <taxon>Baekduia</taxon>
    </lineage>
</organism>
<evidence type="ECO:0000259" key="3">
    <source>
        <dbReference type="SMART" id="SM00642"/>
    </source>
</evidence>
<feature type="compositionally biased region" description="Basic and acidic residues" evidence="2">
    <location>
        <begin position="196"/>
        <end position="205"/>
    </location>
</feature>
<dbReference type="KEGG" id="bsol:FSW04_15695"/>
<dbReference type="GO" id="GO:0009313">
    <property type="term" value="P:oligosaccharide catabolic process"/>
    <property type="evidence" value="ECO:0007669"/>
    <property type="project" value="TreeGrafter"/>
</dbReference>
<dbReference type="SMART" id="SM00642">
    <property type="entry name" value="Aamy"/>
    <property type="match status" value="1"/>
</dbReference>
<name>A0A5B8U705_9ACTN</name>
<dbReference type="Gene3D" id="3.20.20.80">
    <property type="entry name" value="Glycosidases"/>
    <property type="match status" value="1"/>
</dbReference>
<keyword evidence="5" id="KW-1185">Reference proteome</keyword>
<dbReference type="InterPro" id="IPR006047">
    <property type="entry name" value="GH13_cat_dom"/>
</dbReference>
<protein>
    <submittedName>
        <fullName evidence="4">Alpha-amylase</fullName>
    </submittedName>
</protein>
<dbReference type="PANTHER" id="PTHR10357:SF179">
    <property type="entry name" value="NEUTRAL AND BASIC AMINO ACID TRANSPORT PROTEIN RBAT"/>
    <property type="match status" value="1"/>
</dbReference>
<evidence type="ECO:0000256" key="2">
    <source>
        <dbReference type="SAM" id="MobiDB-lite"/>
    </source>
</evidence>
<accession>A0A5B8U705</accession>
<feature type="compositionally biased region" description="Basic and acidic residues" evidence="2">
    <location>
        <begin position="351"/>
        <end position="371"/>
    </location>
</feature>
<sequence length="496" mass="53756">MNALRPDPVVYQVYPRSFQDADGDGEGDLAGITQRLGHIAALGADAVWLSPVYPSPMADGGYDGADYTGIDPRFGTLADADRLIARAHQLGLQVLFDAVPCHTSIEHPWFTEHPDYYVWSDRDGPQNGWRQAFGGPAWSRDPHGRGWYLHSFYPEQPDLDWRNPAVGAAFGAALGFWLDRGVDGFRLDALDRLLKDPQRRDDPPRTPDSPPALPEVSPDNAALRQVHSRNAPDVGVALATLREAVGPAYLVGEVYLPSSGLAPYLEHLDAAFSFELFHSPWDARSVRHALDEAQVLPEGRAAWVLSNHDFPRLPTRVGEANIRAAALLLLTLPGAAFVYQGDEVGMADGPGRAHDPLGRGPDDRHGRDGFRHPMPWDATPGGGFSTAIPWMPADDPARRNVADQERDPGSLLHLYRDLIAARRRLQGPVELVRHGVAEDVVAFSRGGHLVALNLGATTQPAPAAGDLVRHTHHVKGGGAPTSLAPGEGFLAAVPRH</sequence>
<dbReference type="EMBL" id="CP042430">
    <property type="protein sequence ID" value="QEC48874.1"/>
    <property type="molecule type" value="Genomic_DNA"/>
</dbReference>